<keyword evidence="1" id="KW-0732">Signal</keyword>
<dbReference type="InterPro" id="IPR001695">
    <property type="entry name" value="Lysyl_oxidase"/>
</dbReference>
<evidence type="ECO:0000313" key="2">
    <source>
        <dbReference type="EMBL" id="SDM14819.1"/>
    </source>
</evidence>
<dbReference type="GO" id="GO:0016641">
    <property type="term" value="F:oxidoreductase activity, acting on the CH-NH2 group of donors, oxygen as acceptor"/>
    <property type="evidence" value="ECO:0007669"/>
    <property type="project" value="InterPro"/>
</dbReference>
<sequence>MVSRFGAVIAALAITAVNLVSSQHVQADPAPLLPDLRQAPIGCPGGHDGSPLLCRAWDVCLVEDASAPRGKCMFRGGSAQAVRLRFTTSIDNVGDGPLLLHAHRDSTATPTMNVRQAIQSGVDGSIAGSYNEARRETRSSAYYEPAPTHTHWHLLNFEYFQLRAPDGSVVETDRKNGFCIGDRYTVSDRLPRRPEDPESPEGKLAQRLDGHMCEHHNPSALDVMFGISVGSGDDYKHEVDFQWLDLTHVKSGVYDVVNVVNSDRALLEKNYDNNASSIAISVQWPGGAVNPPGTIDEAPSVRMIRSCPGKAKCAKPRG</sequence>
<name>A0A1G9QUY3_9PSEU</name>
<dbReference type="EMBL" id="FNET01000017">
    <property type="protein sequence ID" value="SDM14819.1"/>
    <property type="molecule type" value="Genomic_DNA"/>
</dbReference>
<organism evidence="2 3">
    <name type="scientific">Lentzea albidocapillata subsp. violacea</name>
    <dbReference type="NCBI Taxonomy" id="128104"/>
    <lineage>
        <taxon>Bacteria</taxon>
        <taxon>Bacillati</taxon>
        <taxon>Actinomycetota</taxon>
        <taxon>Actinomycetes</taxon>
        <taxon>Pseudonocardiales</taxon>
        <taxon>Pseudonocardiaceae</taxon>
        <taxon>Lentzea</taxon>
    </lineage>
</organism>
<dbReference type="RefSeq" id="WP_090011395.1">
    <property type="nucleotide sequence ID" value="NZ_FNET01000017.1"/>
</dbReference>
<evidence type="ECO:0000256" key="1">
    <source>
        <dbReference type="SAM" id="SignalP"/>
    </source>
</evidence>
<feature type="signal peptide" evidence="1">
    <location>
        <begin position="1"/>
        <end position="27"/>
    </location>
</feature>
<dbReference type="Pfam" id="PF01186">
    <property type="entry name" value="Lysyl_oxidase"/>
    <property type="match status" value="1"/>
</dbReference>
<gene>
    <name evidence="2" type="ORF">SAMN04488074_11770</name>
</gene>
<feature type="chain" id="PRO_5011512616" evidence="1">
    <location>
        <begin position="28"/>
        <end position="318"/>
    </location>
</feature>
<evidence type="ECO:0000313" key="3">
    <source>
        <dbReference type="Proteomes" id="UP000199682"/>
    </source>
</evidence>
<dbReference type="AlphaFoldDB" id="A0A1G9QUY3"/>
<accession>A0A1G9QUY3</accession>
<protein>
    <submittedName>
        <fullName evidence="2">Lysyl oxidase</fullName>
    </submittedName>
</protein>
<reference evidence="3" key="1">
    <citation type="submission" date="2016-10" db="EMBL/GenBank/DDBJ databases">
        <authorList>
            <person name="Varghese N."/>
            <person name="Submissions S."/>
        </authorList>
    </citation>
    <scope>NUCLEOTIDE SEQUENCE [LARGE SCALE GENOMIC DNA]</scope>
    <source>
        <strain evidence="3">DSM 44796</strain>
    </source>
</reference>
<dbReference type="GO" id="GO:0005507">
    <property type="term" value="F:copper ion binding"/>
    <property type="evidence" value="ECO:0007669"/>
    <property type="project" value="InterPro"/>
</dbReference>
<proteinExistence type="predicted"/>
<dbReference type="Proteomes" id="UP000199682">
    <property type="component" value="Unassembled WGS sequence"/>
</dbReference>